<evidence type="ECO:0000256" key="5">
    <source>
        <dbReference type="SAM" id="MobiDB-lite"/>
    </source>
</evidence>
<evidence type="ECO:0000313" key="8">
    <source>
        <dbReference type="Proteomes" id="UP001160148"/>
    </source>
</evidence>
<feature type="compositionally biased region" description="Polar residues" evidence="5">
    <location>
        <begin position="58"/>
        <end position="68"/>
    </location>
</feature>
<dbReference type="PROSITE" id="PS50808">
    <property type="entry name" value="ZF_BED"/>
    <property type="match status" value="1"/>
</dbReference>
<dbReference type="InterPro" id="IPR036236">
    <property type="entry name" value="Znf_C2H2_sf"/>
</dbReference>
<evidence type="ECO:0000256" key="4">
    <source>
        <dbReference type="PROSITE-ProRule" id="PRU00027"/>
    </source>
</evidence>
<dbReference type="SUPFAM" id="SSF57667">
    <property type="entry name" value="beta-beta-alpha zinc fingers"/>
    <property type="match status" value="1"/>
</dbReference>
<dbReference type="SMART" id="SM00614">
    <property type="entry name" value="ZnF_BED"/>
    <property type="match status" value="1"/>
</dbReference>
<dbReference type="GO" id="GO:0003677">
    <property type="term" value="F:DNA binding"/>
    <property type="evidence" value="ECO:0007669"/>
    <property type="project" value="InterPro"/>
</dbReference>
<feature type="region of interest" description="Disordered" evidence="5">
    <location>
        <begin position="58"/>
        <end position="107"/>
    </location>
</feature>
<proteinExistence type="predicted"/>
<organism evidence="7 8">
    <name type="scientific">Macrosiphum euphorbiae</name>
    <name type="common">potato aphid</name>
    <dbReference type="NCBI Taxonomy" id="13131"/>
    <lineage>
        <taxon>Eukaryota</taxon>
        <taxon>Metazoa</taxon>
        <taxon>Ecdysozoa</taxon>
        <taxon>Arthropoda</taxon>
        <taxon>Hexapoda</taxon>
        <taxon>Insecta</taxon>
        <taxon>Pterygota</taxon>
        <taxon>Neoptera</taxon>
        <taxon>Paraneoptera</taxon>
        <taxon>Hemiptera</taxon>
        <taxon>Sternorrhyncha</taxon>
        <taxon>Aphidomorpha</taxon>
        <taxon>Aphidoidea</taxon>
        <taxon>Aphididae</taxon>
        <taxon>Macrosiphini</taxon>
        <taxon>Macrosiphum</taxon>
    </lineage>
</organism>
<gene>
    <name evidence="7" type="ORF">MEUPH1_LOCUS25951</name>
</gene>
<feature type="compositionally biased region" description="Low complexity" evidence="5">
    <location>
        <begin position="78"/>
        <end position="107"/>
    </location>
</feature>
<feature type="domain" description="BED-type" evidence="6">
    <location>
        <begin position="3"/>
        <end position="53"/>
    </location>
</feature>
<keyword evidence="3" id="KW-0862">Zinc</keyword>
<evidence type="ECO:0000313" key="7">
    <source>
        <dbReference type="EMBL" id="CAI6372015.1"/>
    </source>
</evidence>
<dbReference type="Proteomes" id="UP001160148">
    <property type="component" value="Unassembled WGS sequence"/>
</dbReference>
<keyword evidence="8" id="KW-1185">Reference proteome</keyword>
<keyword evidence="1" id="KW-0479">Metal-binding</keyword>
<dbReference type="GO" id="GO:0008270">
    <property type="term" value="F:zinc ion binding"/>
    <property type="evidence" value="ECO:0007669"/>
    <property type="project" value="UniProtKB-KW"/>
</dbReference>
<dbReference type="Pfam" id="PF02892">
    <property type="entry name" value="zf-BED"/>
    <property type="match status" value="1"/>
</dbReference>
<evidence type="ECO:0000256" key="3">
    <source>
        <dbReference type="ARBA" id="ARBA00022833"/>
    </source>
</evidence>
<name>A0AAV0XU14_9HEMI</name>
<evidence type="ECO:0000256" key="2">
    <source>
        <dbReference type="ARBA" id="ARBA00022771"/>
    </source>
</evidence>
<dbReference type="AlphaFoldDB" id="A0AAV0XU14"/>
<dbReference type="EMBL" id="CARXXK010001017">
    <property type="protein sequence ID" value="CAI6372015.1"/>
    <property type="molecule type" value="Genomic_DNA"/>
</dbReference>
<sequence length="168" mass="18721">MDRRSSSVWAYFTIKDNINAKCDICHTIYSYKSTLTNLKKHLSSRHFIFLKQGQSINENQSTESSIDDPSSKHHTNDNSINSSSISLPSTTSIPSTSQQTSLIDSAPSNANANAFSQIVTGQSQMQAENKAKSHKRKHLSIATYIPKKMTVDMKKDIDQSQKIANLLN</sequence>
<evidence type="ECO:0000259" key="6">
    <source>
        <dbReference type="PROSITE" id="PS50808"/>
    </source>
</evidence>
<evidence type="ECO:0000256" key="1">
    <source>
        <dbReference type="ARBA" id="ARBA00022723"/>
    </source>
</evidence>
<accession>A0AAV0XU14</accession>
<dbReference type="InterPro" id="IPR003656">
    <property type="entry name" value="Znf_BED"/>
</dbReference>
<protein>
    <recommendedName>
        <fullName evidence="6">BED-type domain-containing protein</fullName>
    </recommendedName>
</protein>
<keyword evidence="2 4" id="KW-0863">Zinc-finger</keyword>
<comment type="caution">
    <text evidence="7">The sequence shown here is derived from an EMBL/GenBank/DDBJ whole genome shotgun (WGS) entry which is preliminary data.</text>
</comment>
<reference evidence="7 8" key="1">
    <citation type="submission" date="2023-01" db="EMBL/GenBank/DDBJ databases">
        <authorList>
            <person name="Whitehead M."/>
        </authorList>
    </citation>
    <scope>NUCLEOTIDE SEQUENCE [LARGE SCALE GENOMIC DNA]</scope>
</reference>